<evidence type="ECO:0000313" key="3">
    <source>
        <dbReference type="EMBL" id="KAI3425735.1"/>
    </source>
</evidence>
<organism evidence="3 4">
    <name type="scientific">Chlorella vulgaris</name>
    <name type="common">Green alga</name>
    <dbReference type="NCBI Taxonomy" id="3077"/>
    <lineage>
        <taxon>Eukaryota</taxon>
        <taxon>Viridiplantae</taxon>
        <taxon>Chlorophyta</taxon>
        <taxon>core chlorophytes</taxon>
        <taxon>Trebouxiophyceae</taxon>
        <taxon>Chlorellales</taxon>
        <taxon>Chlorellaceae</taxon>
        <taxon>Chlorella clade</taxon>
        <taxon>Chlorella</taxon>
    </lineage>
</organism>
<comment type="caution">
    <text evidence="3">The sequence shown here is derived from an EMBL/GenBank/DDBJ whole genome shotgun (WGS) entry which is preliminary data.</text>
</comment>
<proteinExistence type="predicted"/>
<keyword evidence="2" id="KW-0472">Membrane</keyword>
<keyword evidence="2" id="KW-0812">Transmembrane</keyword>
<reference evidence="3" key="2">
    <citation type="submission" date="2020-11" db="EMBL/GenBank/DDBJ databases">
        <authorList>
            <person name="Cecchin M."/>
            <person name="Marcolungo L."/>
            <person name="Rossato M."/>
            <person name="Girolomoni L."/>
            <person name="Cosentino E."/>
            <person name="Cuine S."/>
            <person name="Li-Beisson Y."/>
            <person name="Delledonne M."/>
            <person name="Ballottari M."/>
        </authorList>
    </citation>
    <scope>NUCLEOTIDE SEQUENCE</scope>
    <source>
        <strain evidence="3">211/11P</strain>
        <tissue evidence="3">Whole cell</tissue>
    </source>
</reference>
<dbReference type="EMBL" id="SIDB01000011">
    <property type="protein sequence ID" value="KAI3425735.1"/>
    <property type="molecule type" value="Genomic_DNA"/>
</dbReference>
<dbReference type="OrthoDB" id="512602at2759"/>
<sequence>MPAFAGCAACLQPAATVRRSRPSRSRPCCHHRTLVLASAASVPTPGNSSSSGGNGSPQPHASGGPSSDAADLAAALNQPASSSTRSGGGALWRWFKGQQESRSRLAALGLAAVLSYGIFDGVSYTIAFSLAFLGYEARTGLNPTANVADIVKICILMWAGNNVTRPFRIAGAAALAPFMDRVMERLQVKLRLKNKAAAFAILVAAVALLCFSVLGGLFFSRWVRG</sequence>
<gene>
    <name evidence="3" type="ORF">D9Q98_007711</name>
</gene>
<keyword evidence="4" id="KW-1185">Reference proteome</keyword>
<dbReference type="Proteomes" id="UP001055712">
    <property type="component" value="Unassembled WGS sequence"/>
</dbReference>
<evidence type="ECO:0000313" key="4">
    <source>
        <dbReference type="Proteomes" id="UP001055712"/>
    </source>
</evidence>
<dbReference type="AlphaFoldDB" id="A0A9D4THG1"/>
<evidence type="ECO:0000256" key="2">
    <source>
        <dbReference type="SAM" id="Phobius"/>
    </source>
</evidence>
<feature type="transmembrane region" description="Helical" evidence="2">
    <location>
        <begin position="105"/>
        <end position="133"/>
    </location>
</feature>
<dbReference type="PANTHER" id="PTHR34370">
    <property type="entry name" value="OS04G0600100 PROTEIN"/>
    <property type="match status" value="1"/>
</dbReference>
<accession>A0A9D4THG1</accession>
<dbReference type="PANTHER" id="PTHR34370:SF1">
    <property type="entry name" value="OS04G0600100 PROTEIN"/>
    <property type="match status" value="1"/>
</dbReference>
<feature type="transmembrane region" description="Helical" evidence="2">
    <location>
        <begin position="196"/>
        <end position="219"/>
    </location>
</feature>
<feature type="region of interest" description="Disordered" evidence="1">
    <location>
        <begin position="40"/>
        <end position="69"/>
    </location>
</feature>
<keyword evidence="2" id="KW-1133">Transmembrane helix</keyword>
<protein>
    <submittedName>
        <fullName evidence="3">Uncharacterized protein</fullName>
    </submittedName>
</protein>
<evidence type="ECO:0000256" key="1">
    <source>
        <dbReference type="SAM" id="MobiDB-lite"/>
    </source>
</evidence>
<name>A0A9D4THG1_CHLVU</name>
<reference evidence="3" key="1">
    <citation type="journal article" date="2019" name="Plant J.">
        <title>Chlorella vulgaris genome assembly and annotation reveals the molecular basis for metabolic acclimation to high light conditions.</title>
        <authorList>
            <person name="Cecchin M."/>
            <person name="Marcolungo L."/>
            <person name="Rossato M."/>
            <person name="Girolomoni L."/>
            <person name="Cosentino E."/>
            <person name="Cuine S."/>
            <person name="Li-Beisson Y."/>
            <person name="Delledonne M."/>
            <person name="Ballottari M."/>
        </authorList>
    </citation>
    <scope>NUCLEOTIDE SEQUENCE</scope>
    <source>
        <strain evidence="3">211/11P</strain>
    </source>
</reference>